<dbReference type="GO" id="GO:0016603">
    <property type="term" value="F:glutaminyl-peptide cyclotransferase activity"/>
    <property type="evidence" value="ECO:0007669"/>
    <property type="project" value="InterPro"/>
</dbReference>
<dbReference type="Pfam" id="PF05096">
    <property type="entry name" value="Glu_cyclase_2"/>
    <property type="match status" value="1"/>
</dbReference>
<dbReference type="PANTHER" id="PTHR31270">
    <property type="entry name" value="GLUTAMINYL-PEPTIDE CYCLOTRANSFERASE"/>
    <property type="match status" value="1"/>
</dbReference>
<feature type="non-terminal residue" evidence="1">
    <location>
        <position position="338"/>
    </location>
</feature>
<organism evidence="1">
    <name type="scientific">marine metagenome</name>
    <dbReference type="NCBI Taxonomy" id="408172"/>
    <lineage>
        <taxon>unclassified sequences</taxon>
        <taxon>metagenomes</taxon>
        <taxon>ecological metagenomes</taxon>
    </lineage>
</organism>
<evidence type="ECO:0000313" key="1">
    <source>
        <dbReference type="EMBL" id="SUZ51681.1"/>
    </source>
</evidence>
<name>A0A381NAN2_9ZZZZ</name>
<dbReference type="AlphaFoldDB" id="A0A381NAN2"/>
<feature type="non-terminal residue" evidence="1">
    <location>
        <position position="1"/>
    </location>
</feature>
<dbReference type="EMBL" id="UINC01000233">
    <property type="protein sequence ID" value="SUZ51681.1"/>
    <property type="molecule type" value="Genomic_DNA"/>
</dbReference>
<protein>
    <recommendedName>
        <fullName evidence="2">Glutamine cyclotransferase</fullName>
    </recommendedName>
</protein>
<dbReference type="Gene3D" id="2.130.10.10">
    <property type="entry name" value="YVTN repeat-like/Quinoprotein amine dehydrogenase"/>
    <property type="match status" value="1"/>
</dbReference>
<dbReference type="InterPro" id="IPR011044">
    <property type="entry name" value="Quino_amine_DH_bsu"/>
</dbReference>
<gene>
    <name evidence="1" type="ORF">METZ01_LOCUS4535</name>
</gene>
<dbReference type="InterPro" id="IPR007788">
    <property type="entry name" value="QCT"/>
</dbReference>
<proteinExistence type="predicted"/>
<dbReference type="SUPFAM" id="SSF50969">
    <property type="entry name" value="YVTN repeat-like/Quinoprotein amine dehydrogenase"/>
    <property type="match status" value="1"/>
</dbReference>
<accession>A0A381NAN2</accession>
<dbReference type="InterPro" id="IPR015943">
    <property type="entry name" value="WD40/YVTN_repeat-like_dom_sf"/>
</dbReference>
<evidence type="ECO:0008006" key="2">
    <source>
        <dbReference type="Google" id="ProtNLM"/>
    </source>
</evidence>
<dbReference type="PANTHER" id="PTHR31270:SF1">
    <property type="entry name" value="GLUTAMINYL-PEPTIDE CYCLOTRANSFERASE"/>
    <property type="match status" value="1"/>
</dbReference>
<reference evidence="1" key="1">
    <citation type="submission" date="2018-05" db="EMBL/GenBank/DDBJ databases">
        <authorList>
            <person name="Lanie J.A."/>
            <person name="Ng W.-L."/>
            <person name="Kazmierczak K.M."/>
            <person name="Andrzejewski T.M."/>
            <person name="Davidsen T.M."/>
            <person name="Wayne K.J."/>
            <person name="Tettelin H."/>
            <person name="Glass J.I."/>
            <person name="Rusch D."/>
            <person name="Podicherti R."/>
            <person name="Tsui H.-C.T."/>
            <person name="Winkler M.E."/>
        </authorList>
    </citation>
    <scope>NUCLEOTIDE SEQUENCE</scope>
</reference>
<sequence length="338" mass="39078">MKQLLLILSLFLISNCQNNNSKDFKLKIQSSNKTIKLNDTINIVISNKKDILIDSIKLFINDKSVKKEVILNDYILGNHNVKAFIYSNGKSFTLNESFDIYSNITPTLYRYKIINEFKHDDKAYTQGLEFYNDLLYESTGLNGKSTLRKVNYKTGEVLKSIDIDSKYFAEGITILNDNIYQLTWKNQIGFIYNTDLEYKRSFNYGKSIQGWGLCNDGEFIYKSDGTNKIWLLDKDTLKEIRNIEVMTNKSKIKNINELEYINGKIYANTYQLNRDVVIIINPNNGVVEGVIDFTGIRDLVKKSPDLDVMNGIAYNPKTNKLYVTGKNWNKIFEIKIVD</sequence>